<reference evidence="11 12" key="1">
    <citation type="journal article" date="2014" name="PLoS Genet.">
        <title>Phylogenetically driven sequencing of extremely halophilic archaea reveals strategies for static and dynamic osmo-response.</title>
        <authorList>
            <person name="Becker E.A."/>
            <person name="Seitzer P.M."/>
            <person name="Tritt A."/>
            <person name="Larsen D."/>
            <person name="Krusor M."/>
            <person name="Yao A.I."/>
            <person name="Wu D."/>
            <person name="Madern D."/>
            <person name="Eisen J.A."/>
            <person name="Darling A.E."/>
            <person name="Facciotti M.T."/>
        </authorList>
    </citation>
    <scope>NUCLEOTIDE SEQUENCE [LARGE SCALE GENOMIC DNA]</scope>
    <source>
        <strain evidence="11 12">JCM 10990</strain>
    </source>
</reference>
<comment type="pathway">
    <text evidence="2 8">Amino-acid biosynthesis; L-tryptophan biosynthesis; L-tryptophan from chorismate: step 3/5.</text>
</comment>
<dbReference type="InterPro" id="IPR013785">
    <property type="entry name" value="Aldolase_TIM"/>
</dbReference>
<dbReference type="CDD" id="cd00405">
    <property type="entry name" value="PRAI"/>
    <property type="match status" value="1"/>
</dbReference>
<organism evidence="11 12">
    <name type="scientific">Natrialba chahannaoensis JCM 10990</name>
    <dbReference type="NCBI Taxonomy" id="1227492"/>
    <lineage>
        <taxon>Archaea</taxon>
        <taxon>Methanobacteriati</taxon>
        <taxon>Methanobacteriota</taxon>
        <taxon>Stenosarchaea group</taxon>
        <taxon>Halobacteria</taxon>
        <taxon>Halobacteriales</taxon>
        <taxon>Natrialbaceae</taxon>
        <taxon>Natrialba</taxon>
    </lineage>
</organism>
<dbReference type="InterPro" id="IPR001240">
    <property type="entry name" value="PRAI_dom"/>
</dbReference>
<keyword evidence="12" id="KW-1185">Reference proteome</keyword>
<dbReference type="HAMAP" id="MF_00135">
    <property type="entry name" value="PRAI"/>
    <property type="match status" value="1"/>
</dbReference>
<dbReference type="RefSeq" id="WP_006168199.1">
    <property type="nucleotide sequence ID" value="NZ_AOIN01000070.1"/>
</dbReference>
<evidence type="ECO:0000256" key="6">
    <source>
        <dbReference type="ARBA" id="ARBA00023141"/>
    </source>
</evidence>
<dbReference type="PATRIC" id="fig|1227492.4.peg.2746"/>
<accession>M0AF86</accession>
<dbReference type="PANTHER" id="PTHR42894:SF1">
    <property type="entry name" value="N-(5'-PHOSPHORIBOSYL)ANTHRANILATE ISOMERASE"/>
    <property type="match status" value="1"/>
</dbReference>
<keyword evidence="4 8" id="KW-0028">Amino-acid biosynthesis</keyword>
<sequence>MTRVKICGLTTEDDLQTAVDAGAAAVGVICDVPVDSPREISVQEARELVASVPPFVTSVLVTMPETPAAAAELAARVEPDALQIHGSLDLEALESVRERIDADLIYAVDSQAVDEGNAAAEATAADALLVDTTDEDGGGGTGETHDWERTRNLVAALETPVILAGGLTPANVVEAVQTVEPFAVDVASGVEATGGVKDTDAVRSFVEQASRGDGEASARPHPEHTSYD</sequence>
<protein>
    <recommendedName>
        <fullName evidence="8">N-(5'-phosphoribosyl)anthranilate isomerase</fullName>
        <shortName evidence="8">PRAI</shortName>
        <ecNumber evidence="8">5.3.1.24</ecNumber>
    </recommendedName>
</protein>
<evidence type="ECO:0000256" key="7">
    <source>
        <dbReference type="ARBA" id="ARBA00023235"/>
    </source>
</evidence>
<dbReference type="PANTHER" id="PTHR42894">
    <property type="entry name" value="N-(5'-PHOSPHORIBOSYL)ANTHRANILATE ISOMERASE"/>
    <property type="match status" value="1"/>
</dbReference>
<feature type="region of interest" description="Disordered" evidence="9">
    <location>
        <begin position="208"/>
        <end position="228"/>
    </location>
</feature>
<evidence type="ECO:0000256" key="9">
    <source>
        <dbReference type="SAM" id="MobiDB-lite"/>
    </source>
</evidence>
<dbReference type="Proteomes" id="UP000011693">
    <property type="component" value="Unassembled WGS sequence"/>
</dbReference>
<dbReference type="InterPro" id="IPR044643">
    <property type="entry name" value="TrpF_fam"/>
</dbReference>
<dbReference type="EC" id="5.3.1.24" evidence="8"/>
<name>M0AF86_9EURY</name>
<dbReference type="GO" id="GO:0000162">
    <property type="term" value="P:L-tryptophan biosynthetic process"/>
    <property type="evidence" value="ECO:0007669"/>
    <property type="project" value="UniProtKB-UniRule"/>
</dbReference>
<comment type="similarity">
    <text evidence="3 8">Belongs to the TrpF family.</text>
</comment>
<feature type="compositionally biased region" description="Basic and acidic residues" evidence="9">
    <location>
        <begin position="210"/>
        <end position="228"/>
    </location>
</feature>
<dbReference type="EMBL" id="AOIN01000070">
    <property type="protein sequence ID" value="ELY97214.1"/>
    <property type="molecule type" value="Genomic_DNA"/>
</dbReference>
<evidence type="ECO:0000256" key="4">
    <source>
        <dbReference type="ARBA" id="ARBA00022605"/>
    </source>
</evidence>
<keyword evidence="5 8" id="KW-0822">Tryptophan biosynthesis</keyword>
<evidence type="ECO:0000256" key="8">
    <source>
        <dbReference type="HAMAP-Rule" id="MF_00135"/>
    </source>
</evidence>
<dbReference type="STRING" id="1227492.C482_13835"/>
<feature type="domain" description="N-(5'phosphoribosyl) anthranilate isomerase (PRAI)" evidence="10">
    <location>
        <begin position="4"/>
        <end position="208"/>
    </location>
</feature>
<evidence type="ECO:0000313" key="12">
    <source>
        <dbReference type="Proteomes" id="UP000011693"/>
    </source>
</evidence>
<dbReference type="InterPro" id="IPR011060">
    <property type="entry name" value="RibuloseP-bd_barrel"/>
</dbReference>
<proteinExistence type="inferred from homology"/>
<dbReference type="OrthoDB" id="27513at2157"/>
<evidence type="ECO:0000256" key="1">
    <source>
        <dbReference type="ARBA" id="ARBA00001164"/>
    </source>
</evidence>
<evidence type="ECO:0000313" key="11">
    <source>
        <dbReference type="EMBL" id="ELY97214.1"/>
    </source>
</evidence>
<keyword evidence="6 8" id="KW-0057">Aromatic amino acid biosynthesis</keyword>
<evidence type="ECO:0000256" key="2">
    <source>
        <dbReference type="ARBA" id="ARBA00004664"/>
    </source>
</evidence>
<gene>
    <name evidence="8" type="primary">trpF</name>
    <name evidence="11" type="ORF">C482_13835</name>
</gene>
<comment type="catalytic activity">
    <reaction evidence="1 8">
        <text>N-(5-phospho-beta-D-ribosyl)anthranilate = 1-(2-carboxyphenylamino)-1-deoxy-D-ribulose 5-phosphate</text>
        <dbReference type="Rhea" id="RHEA:21540"/>
        <dbReference type="ChEBI" id="CHEBI:18277"/>
        <dbReference type="ChEBI" id="CHEBI:58613"/>
        <dbReference type="EC" id="5.3.1.24"/>
    </reaction>
</comment>
<dbReference type="AlphaFoldDB" id="M0AF86"/>
<dbReference type="Gene3D" id="3.20.20.70">
    <property type="entry name" value="Aldolase class I"/>
    <property type="match status" value="1"/>
</dbReference>
<comment type="caution">
    <text evidence="11">The sequence shown here is derived from an EMBL/GenBank/DDBJ whole genome shotgun (WGS) entry which is preliminary data.</text>
</comment>
<evidence type="ECO:0000256" key="5">
    <source>
        <dbReference type="ARBA" id="ARBA00022822"/>
    </source>
</evidence>
<dbReference type="Pfam" id="PF00697">
    <property type="entry name" value="PRAI"/>
    <property type="match status" value="1"/>
</dbReference>
<keyword evidence="7 8" id="KW-0413">Isomerase</keyword>
<dbReference type="SUPFAM" id="SSF51366">
    <property type="entry name" value="Ribulose-phoshate binding barrel"/>
    <property type="match status" value="1"/>
</dbReference>
<evidence type="ECO:0000256" key="3">
    <source>
        <dbReference type="ARBA" id="ARBA00007571"/>
    </source>
</evidence>
<dbReference type="GO" id="GO:0004640">
    <property type="term" value="F:phosphoribosylanthranilate isomerase activity"/>
    <property type="evidence" value="ECO:0007669"/>
    <property type="project" value="UniProtKB-UniRule"/>
</dbReference>
<dbReference type="UniPathway" id="UPA00035">
    <property type="reaction ID" value="UER00042"/>
</dbReference>
<evidence type="ECO:0000259" key="10">
    <source>
        <dbReference type="Pfam" id="PF00697"/>
    </source>
</evidence>